<proteinExistence type="predicted"/>
<comment type="caution">
    <text evidence="9">The sequence shown here is derived from an EMBL/GenBank/DDBJ whole genome shotgun (WGS) entry which is preliminary data.</text>
</comment>
<evidence type="ECO:0000256" key="3">
    <source>
        <dbReference type="ARBA" id="ARBA00022884"/>
    </source>
</evidence>
<evidence type="ECO:0000256" key="4">
    <source>
        <dbReference type="ARBA" id="ARBA00023242"/>
    </source>
</evidence>
<dbReference type="InterPro" id="IPR035979">
    <property type="entry name" value="RBD_domain_sf"/>
</dbReference>
<dbReference type="SUPFAM" id="SSF54928">
    <property type="entry name" value="RNA-binding domain, RBD"/>
    <property type="match status" value="2"/>
</dbReference>
<keyword evidence="10" id="KW-1185">Reference proteome</keyword>
<evidence type="ECO:0000256" key="5">
    <source>
        <dbReference type="PROSITE-ProRule" id="PRU00176"/>
    </source>
</evidence>
<dbReference type="Gene3D" id="3.30.70.330">
    <property type="match status" value="4"/>
</dbReference>
<protein>
    <recommendedName>
        <fullName evidence="8">RRM domain-containing protein</fullName>
    </recommendedName>
</protein>
<keyword evidence="2" id="KW-0677">Repeat</keyword>
<evidence type="ECO:0000256" key="6">
    <source>
        <dbReference type="SAM" id="Coils"/>
    </source>
</evidence>
<dbReference type="FunFam" id="3.30.70.330:FF:000406">
    <property type="entry name" value="Related to Nucleolar protein NOP4"/>
    <property type="match status" value="1"/>
</dbReference>
<evidence type="ECO:0000313" key="10">
    <source>
        <dbReference type="Proteomes" id="UP001182556"/>
    </source>
</evidence>
<dbReference type="EMBL" id="JAODAN010000002">
    <property type="protein sequence ID" value="KAK1926600.1"/>
    <property type="molecule type" value="Genomic_DNA"/>
</dbReference>
<dbReference type="InterPro" id="IPR051945">
    <property type="entry name" value="RRM_MRD1_RNA_proc_ribogen"/>
</dbReference>
<dbReference type="AlphaFoldDB" id="A0AAD9L7Y9"/>
<gene>
    <name evidence="9" type="ORF">DB88DRAFT_482424</name>
</gene>
<feature type="domain" description="RRM" evidence="8">
    <location>
        <begin position="419"/>
        <end position="533"/>
    </location>
</feature>
<feature type="region of interest" description="Disordered" evidence="7">
    <location>
        <begin position="308"/>
        <end position="414"/>
    </location>
</feature>
<evidence type="ECO:0000313" key="9">
    <source>
        <dbReference type="EMBL" id="KAK1926600.1"/>
    </source>
</evidence>
<dbReference type="CDD" id="cd12676">
    <property type="entry name" value="RRM3_Nop4p"/>
    <property type="match status" value="1"/>
</dbReference>
<evidence type="ECO:0000256" key="7">
    <source>
        <dbReference type="SAM" id="MobiDB-lite"/>
    </source>
</evidence>
<feature type="compositionally biased region" description="Acidic residues" evidence="7">
    <location>
        <begin position="379"/>
        <end position="406"/>
    </location>
</feature>
<feature type="compositionally biased region" description="Basic residues" evidence="7">
    <location>
        <begin position="904"/>
        <end position="914"/>
    </location>
</feature>
<reference evidence="9" key="1">
    <citation type="submission" date="2023-02" db="EMBL/GenBank/DDBJ databases">
        <title>Identification and recombinant expression of a fungal hydrolase from Papiliotrema laurentii that hydrolyzes apple cutin and clears colloidal polyester polyurethane.</title>
        <authorList>
            <consortium name="DOE Joint Genome Institute"/>
            <person name="Roman V.A."/>
            <person name="Bojanowski C."/>
            <person name="Crable B.R."/>
            <person name="Wagner D.N."/>
            <person name="Hung C.S."/>
            <person name="Nadeau L.J."/>
            <person name="Schratz L."/>
            <person name="Haridas S."/>
            <person name="Pangilinan J."/>
            <person name="Lipzen A."/>
            <person name="Na H."/>
            <person name="Yan M."/>
            <person name="Ng V."/>
            <person name="Grigoriev I.V."/>
            <person name="Spatafora J.W."/>
            <person name="Barlow D."/>
            <person name="Biffinger J."/>
            <person name="Kelley-Loughnane N."/>
            <person name="Varaljay V.A."/>
            <person name="Crookes-Goodson W.J."/>
        </authorList>
    </citation>
    <scope>NUCLEOTIDE SEQUENCE</scope>
    <source>
        <strain evidence="9">5307AH</strain>
    </source>
</reference>
<dbReference type="PROSITE" id="PS50102">
    <property type="entry name" value="RRM"/>
    <property type="match status" value="3"/>
</dbReference>
<evidence type="ECO:0000256" key="1">
    <source>
        <dbReference type="ARBA" id="ARBA00004123"/>
    </source>
</evidence>
<feature type="domain" description="RRM" evidence="8">
    <location>
        <begin position="232"/>
        <end position="339"/>
    </location>
</feature>
<accession>A0AAD9L7Y9</accession>
<feature type="compositionally biased region" description="Basic residues" evidence="7">
    <location>
        <begin position="841"/>
        <end position="856"/>
    </location>
</feature>
<feature type="region of interest" description="Disordered" evidence="7">
    <location>
        <begin position="1"/>
        <end position="25"/>
    </location>
</feature>
<feature type="region of interest" description="Disordered" evidence="7">
    <location>
        <begin position="804"/>
        <end position="914"/>
    </location>
</feature>
<dbReference type="GO" id="GO:0005730">
    <property type="term" value="C:nucleolus"/>
    <property type="evidence" value="ECO:0007669"/>
    <property type="project" value="TreeGrafter"/>
</dbReference>
<feature type="compositionally biased region" description="Basic and acidic residues" evidence="7">
    <location>
        <begin position="116"/>
        <end position="130"/>
    </location>
</feature>
<dbReference type="Proteomes" id="UP001182556">
    <property type="component" value="Unassembled WGS sequence"/>
</dbReference>
<dbReference type="InterPro" id="IPR034808">
    <property type="entry name" value="Nop4p_RRM3"/>
</dbReference>
<feature type="region of interest" description="Disordered" evidence="7">
    <location>
        <begin position="105"/>
        <end position="136"/>
    </location>
</feature>
<dbReference type="PANTHER" id="PTHR48039:SF5">
    <property type="entry name" value="RNA-BINDING PROTEIN 28"/>
    <property type="match status" value="1"/>
</dbReference>
<dbReference type="GO" id="GO:0003729">
    <property type="term" value="F:mRNA binding"/>
    <property type="evidence" value="ECO:0007669"/>
    <property type="project" value="TreeGrafter"/>
</dbReference>
<dbReference type="Pfam" id="PF00076">
    <property type="entry name" value="RRM_1"/>
    <property type="match status" value="3"/>
</dbReference>
<evidence type="ECO:0000259" key="8">
    <source>
        <dbReference type="PROSITE" id="PS50102"/>
    </source>
</evidence>
<feature type="compositionally biased region" description="Basic and acidic residues" evidence="7">
    <location>
        <begin position="341"/>
        <end position="363"/>
    </location>
</feature>
<sequence length="914" mass="99577">MSTEDFIPLEGGTAASSSKGKGKARENTTVFVSSLPYTATTTDLLTHFSFLGPVRHGFVATDKESGKSKGVGYVTYSLKEDAEKAVQELDGSAFGDKGRKIRVSWADARPAPGDRVQTEPKAKKPRREPVEGSNDPDAIRTLVLTGLPGDLTKAVLWKKVRKVHDQVELKYPIEGEEATAHLVFPSHAIALKSLPKLHGHTYKGSLLSCVLKKRLDKLTTGGGEGKTPSHAGRLIIRNLAWDTTEQDLRAAFLPFGPIHSINLPTAPSKLVSNDPSKPAPPRARGFAFVWFLTKKDAEAAMEAINGKPIPKAAPAGTGKGKAKAVEGEGRPVAVDWALSKDQWEKEKGKTEEKTAEDGDEKSSGSESESSGSESGSDSGESDDEEDEEADGDVTMADEEKEDEEEEPVKPTLPTVDVGSTLFIRNLPFEVTEQELNTLFRAFGPLRYARITIDKATGRSRGTGFVCFWNVEHANAAIDEAQRVASETGANSVPLGGGNNPFALPSVLTADPSSSLASRLVIHGRTLEVSRAVTREDASRMKEDSERARQAGDKRNTYLMREGVVFPNSPAAAALPEAEVEKRQASFNARRALLRSNPSLYISKTRLSIRQLPLFVTDRGLKRLAIHAIREFDAEVEAGNREGLTRAEETDETLSPALEARKEKKKRGERETAVIQSKIVRQSEKLDPLTAQGRSKGYGFLEMRSHKDALKVLRWANNNAEVGALFGEWWKVELGEILERTKATLAKAREEKKPDVEELEARVKRLEARVAEKGTENGMRGGKTLMIEFSIENVQVVKRRVEKITSVRDGAPPAGQQRENSGKKRKAIEAEDSEDEGESSAKKGKFAKGKGGKRDKRGPKGERRQAGEGKSDRPKGDKGKSAGSADKGEKKGLETLGSQLGSMIGRKRKMRKGGK</sequence>
<name>A0AAD9L7Y9_PAPLA</name>
<dbReference type="PANTHER" id="PTHR48039">
    <property type="entry name" value="RNA-BINDING MOTIF PROTEIN 14B"/>
    <property type="match status" value="1"/>
</dbReference>
<feature type="coiled-coil region" evidence="6">
    <location>
        <begin position="730"/>
        <end position="775"/>
    </location>
</feature>
<keyword evidence="6" id="KW-0175">Coiled coil</keyword>
<organism evidence="9 10">
    <name type="scientific">Papiliotrema laurentii</name>
    <name type="common">Cryptococcus laurentii</name>
    <dbReference type="NCBI Taxonomy" id="5418"/>
    <lineage>
        <taxon>Eukaryota</taxon>
        <taxon>Fungi</taxon>
        <taxon>Dikarya</taxon>
        <taxon>Basidiomycota</taxon>
        <taxon>Agaricomycotina</taxon>
        <taxon>Tremellomycetes</taxon>
        <taxon>Tremellales</taxon>
        <taxon>Rhynchogastremaceae</taxon>
        <taxon>Papiliotrema</taxon>
    </lineage>
</organism>
<dbReference type="InterPro" id="IPR012677">
    <property type="entry name" value="Nucleotide-bd_a/b_plait_sf"/>
</dbReference>
<feature type="compositionally biased region" description="Low complexity" evidence="7">
    <location>
        <begin position="364"/>
        <end position="378"/>
    </location>
</feature>
<feature type="compositionally biased region" description="Basic and acidic residues" evidence="7">
    <location>
        <begin position="857"/>
        <end position="892"/>
    </location>
</feature>
<evidence type="ECO:0000256" key="2">
    <source>
        <dbReference type="ARBA" id="ARBA00022737"/>
    </source>
</evidence>
<comment type="subcellular location">
    <subcellularLocation>
        <location evidence="1">Nucleus</location>
    </subcellularLocation>
</comment>
<feature type="domain" description="RRM" evidence="8">
    <location>
        <begin position="28"/>
        <end position="108"/>
    </location>
</feature>
<keyword evidence="3 5" id="KW-0694">RNA-binding</keyword>
<keyword evidence="4" id="KW-0539">Nucleus</keyword>
<dbReference type="SMART" id="SM00360">
    <property type="entry name" value="RRM"/>
    <property type="match status" value="5"/>
</dbReference>
<dbReference type="InterPro" id="IPR000504">
    <property type="entry name" value="RRM_dom"/>
</dbReference>